<dbReference type="Pfam" id="PF00639">
    <property type="entry name" value="Rotamase"/>
    <property type="match status" value="1"/>
</dbReference>
<dbReference type="PROSITE" id="PS50198">
    <property type="entry name" value="PPIC_PPIASE_2"/>
    <property type="match status" value="1"/>
</dbReference>
<evidence type="ECO:0000256" key="1">
    <source>
        <dbReference type="PROSITE-ProRule" id="PRU00278"/>
    </source>
</evidence>
<keyword evidence="5" id="KW-1185">Reference proteome</keyword>
<dbReference type="Gene3D" id="1.10.4030.10">
    <property type="entry name" value="Porin chaperone SurA, peptide-binding domain"/>
    <property type="match status" value="1"/>
</dbReference>
<keyword evidence="2" id="KW-0472">Membrane</keyword>
<proteinExistence type="predicted"/>
<organism evidence="4 5">
    <name type="scientific">Amycolatopsis acididurans</name>
    <dbReference type="NCBI Taxonomy" id="2724524"/>
    <lineage>
        <taxon>Bacteria</taxon>
        <taxon>Bacillati</taxon>
        <taxon>Actinomycetota</taxon>
        <taxon>Actinomycetes</taxon>
        <taxon>Pseudonocardiales</taxon>
        <taxon>Pseudonocardiaceae</taxon>
        <taxon>Amycolatopsis</taxon>
    </lineage>
</organism>
<evidence type="ECO:0000259" key="3">
    <source>
        <dbReference type="PROSITE" id="PS50198"/>
    </source>
</evidence>
<keyword evidence="1" id="KW-0413">Isomerase</keyword>
<keyword evidence="2" id="KW-1133">Transmembrane helix</keyword>
<evidence type="ECO:0000256" key="2">
    <source>
        <dbReference type="SAM" id="Phobius"/>
    </source>
</evidence>
<gene>
    <name evidence="4" type="ORF">HFP15_10035</name>
</gene>
<feature type="transmembrane region" description="Helical" evidence="2">
    <location>
        <begin position="36"/>
        <end position="59"/>
    </location>
</feature>
<name>A0ABX1J4K4_9PSEU</name>
<reference evidence="4 5" key="1">
    <citation type="submission" date="2020-04" db="EMBL/GenBank/DDBJ databases">
        <title>Novel species.</title>
        <authorList>
            <person name="Teo W.F.A."/>
            <person name="Lipun K."/>
            <person name="Srisuk N."/>
            <person name="Duangmal K."/>
        </authorList>
    </citation>
    <scope>NUCLEOTIDE SEQUENCE [LARGE SCALE GENOMIC DNA]</scope>
    <source>
        <strain evidence="4 5">K13G38</strain>
    </source>
</reference>
<keyword evidence="1" id="KW-0697">Rotamase</keyword>
<feature type="domain" description="PpiC" evidence="3">
    <location>
        <begin position="210"/>
        <end position="300"/>
    </location>
</feature>
<keyword evidence="2" id="KW-0812">Transmembrane</keyword>
<dbReference type="PANTHER" id="PTHR47245">
    <property type="entry name" value="PEPTIDYLPROLYL ISOMERASE"/>
    <property type="match status" value="1"/>
</dbReference>
<dbReference type="EMBL" id="JAAXLS010000004">
    <property type="protein sequence ID" value="NKQ53221.1"/>
    <property type="molecule type" value="Genomic_DNA"/>
</dbReference>
<sequence length="358" mass="37827">MSVAIGATRGWATGIARSVRSGDTGWFVPRRRWRRLVAVILTAALGLAAVAVLVVRAVFGLPAGAALEVNGTVVSTQELQHRVSVLTALYSVQPPQGGQALDTFDRLAAKSQALTLVIDDAAKAQGITVADKDASAALDQLIQQGFPQGRQAFLNALSAKGASEQDVLNEVKLQLETSRLYDKTTAGVPAATDQDVQQAIASRAATAFSPEKRHIRNIVVSTQEQAQQILQQARSGQDFTALAQQFSEDGSTKSNGGDLGSVAVTQLDAGYGKQAFATAAGGVFGPVQDAYGWNVGQIVDVTQPAQLPDAQIKTNVTNAHKNDAWNAWLTGQLRNAKIRYADQYQPADPNVLTGTTVP</sequence>
<dbReference type="InterPro" id="IPR050245">
    <property type="entry name" value="PrsA_foldase"/>
</dbReference>
<dbReference type="RefSeq" id="WP_168513919.1">
    <property type="nucleotide sequence ID" value="NZ_JAAXLS010000004.1"/>
</dbReference>
<dbReference type="Proteomes" id="UP000715441">
    <property type="component" value="Unassembled WGS sequence"/>
</dbReference>
<evidence type="ECO:0000313" key="4">
    <source>
        <dbReference type="EMBL" id="NKQ53221.1"/>
    </source>
</evidence>
<dbReference type="InterPro" id="IPR000297">
    <property type="entry name" value="PPIase_PpiC"/>
</dbReference>
<evidence type="ECO:0000313" key="5">
    <source>
        <dbReference type="Proteomes" id="UP000715441"/>
    </source>
</evidence>
<dbReference type="InterPro" id="IPR027304">
    <property type="entry name" value="Trigger_fact/SurA_dom_sf"/>
</dbReference>
<accession>A0ABX1J4K4</accession>
<comment type="caution">
    <text evidence="4">The sequence shown here is derived from an EMBL/GenBank/DDBJ whole genome shotgun (WGS) entry which is preliminary data.</text>
</comment>
<dbReference type="Pfam" id="PF13624">
    <property type="entry name" value="SurA_N_3"/>
    <property type="match status" value="1"/>
</dbReference>
<dbReference type="InterPro" id="IPR046357">
    <property type="entry name" value="PPIase_dom_sf"/>
</dbReference>
<protein>
    <recommendedName>
        <fullName evidence="3">PpiC domain-containing protein</fullName>
    </recommendedName>
</protein>
<dbReference type="PANTHER" id="PTHR47245:SF2">
    <property type="entry name" value="PEPTIDYL-PROLYL CIS-TRANS ISOMERASE HP_0175-RELATED"/>
    <property type="match status" value="1"/>
</dbReference>
<dbReference type="SUPFAM" id="SSF109998">
    <property type="entry name" value="Triger factor/SurA peptide-binding domain-like"/>
    <property type="match status" value="1"/>
</dbReference>
<dbReference type="SUPFAM" id="SSF54534">
    <property type="entry name" value="FKBP-like"/>
    <property type="match status" value="1"/>
</dbReference>
<dbReference type="Gene3D" id="3.10.50.40">
    <property type="match status" value="1"/>
</dbReference>